<evidence type="ECO:0000256" key="1">
    <source>
        <dbReference type="PROSITE-ProRule" id="PRU00169"/>
    </source>
</evidence>
<evidence type="ECO:0000259" key="2">
    <source>
        <dbReference type="PROSITE" id="PS50110"/>
    </source>
</evidence>
<feature type="domain" description="Response regulatory" evidence="2">
    <location>
        <begin position="10"/>
        <end position="138"/>
    </location>
</feature>
<dbReference type="GO" id="GO:0000160">
    <property type="term" value="P:phosphorelay signal transduction system"/>
    <property type="evidence" value="ECO:0007669"/>
    <property type="project" value="InterPro"/>
</dbReference>
<dbReference type="PANTHER" id="PTHR44520:SF2">
    <property type="entry name" value="RESPONSE REGULATOR RCP1"/>
    <property type="match status" value="1"/>
</dbReference>
<dbReference type="EMBL" id="PTRA01000003">
    <property type="protein sequence ID" value="PQA56239.1"/>
    <property type="molecule type" value="Genomic_DNA"/>
</dbReference>
<accession>A0A2S7IIU9</accession>
<dbReference type="Pfam" id="PF00072">
    <property type="entry name" value="Response_reg"/>
    <property type="match status" value="1"/>
</dbReference>
<reference evidence="4" key="1">
    <citation type="submission" date="2018-02" db="EMBL/GenBank/DDBJ databases">
        <title>Genome sequencing of Solimonas sp. HR-BB.</title>
        <authorList>
            <person name="Lee Y."/>
            <person name="Jeon C.O."/>
        </authorList>
    </citation>
    <scope>NUCLEOTIDE SEQUENCE [LARGE SCALE GENOMIC DNA]</scope>
    <source>
        <strain evidence="4">HR-U</strain>
    </source>
</reference>
<sequence>MKHNLKKPVVLLIADDDEEDREMTREAFEGNFVFSQIQMVTDGLALIDYLFRQGIYVDPERSPRPGLILLDLNMPRMDGRQALQHIKSHPELRSIPVIVLTTSHAEEDIFKSYNLGVNCFISKPISAKDFIEVAQSIGRYWFETVLLPSPSK</sequence>
<dbReference type="SUPFAM" id="SSF52172">
    <property type="entry name" value="CheY-like"/>
    <property type="match status" value="1"/>
</dbReference>
<feature type="modified residue" description="4-aspartylphosphate" evidence="1">
    <location>
        <position position="71"/>
    </location>
</feature>
<dbReference type="Gene3D" id="3.40.50.2300">
    <property type="match status" value="1"/>
</dbReference>
<proteinExistence type="predicted"/>
<dbReference type="InterPro" id="IPR001789">
    <property type="entry name" value="Sig_transdc_resp-reg_receiver"/>
</dbReference>
<dbReference type="CDD" id="cd17557">
    <property type="entry name" value="REC_Rcp-like"/>
    <property type="match status" value="1"/>
</dbReference>
<organism evidence="3 4">
    <name type="scientific">Siphonobacter curvatus</name>
    <dbReference type="NCBI Taxonomy" id="2094562"/>
    <lineage>
        <taxon>Bacteria</taxon>
        <taxon>Pseudomonadati</taxon>
        <taxon>Bacteroidota</taxon>
        <taxon>Cytophagia</taxon>
        <taxon>Cytophagales</taxon>
        <taxon>Cytophagaceae</taxon>
        <taxon>Siphonobacter</taxon>
    </lineage>
</organism>
<gene>
    <name evidence="3" type="ORF">C5O19_18000</name>
</gene>
<evidence type="ECO:0000313" key="4">
    <source>
        <dbReference type="Proteomes" id="UP000239590"/>
    </source>
</evidence>
<dbReference type="RefSeq" id="WP_104714777.1">
    <property type="nucleotide sequence ID" value="NZ_PTRA01000003.1"/>
</dbReference>
<keyword evidence="4" id="KW-1185">Reference proteome</keyword>
<comment type="caution">
    <text evidence="3">The sequence shown here is derived from an EMBL/GenBank/DDBJ whole genome shotgun (WGS) entry which is preliminary data.</text>
</comment>
<dbReference type="AlphaFoldDB" id="A0A2S7IIU9"/>
<dbReference type="InterPro" id="IPR052893">
    <property type="entry name" value="TCS_response_regulator"/>
</dbReference>
<name>A0A2S7IIU9_9BACT</name>
<dbReference type="InterPro" id="IPR011006">
    <property type="entry name" value="CheY-like_superfamily"/>
</dbReference>
<dbReference type="PANTHER" id="PTHR44520">
    <property type="entry name" value="RESPONSE REGULATOR RCP1-RELATED"/>
    <property type="match status" value="1"/>
</dbReference>
<dbReference type="Proteomes" id="UP000239590">
    <property type="component" value="Unassembled WGS sequence"/>
</dbReference>
<protein>
    <submittedName>
        <fullName evidence="3">Two-component system response regulator</fullName>
    </submittedName>
</protein>
<dbReference type="OrthoDB" id="7631574at2"/>
<dbReference type="SMART" id="SM00448">
    <property type="entry name" value="REC"/>
    <property type="match status" value="1"/>
</dbReference>
<dbReference type="PROSITE" id="PS50110">
    <property type="entry name" value="RESPONSE_REGULATORY"/>
    <property type="match status" value="1"/>
</dbReference>
<evidence type="ECO:0000313" key="3">
    <source>
        <dbReference type="EMBL" id="PQA56239.1"/>
    </source>
</evidence>
<keyword evidence="1" id="KW-0597">Phosphoprotein</keyword>